<keyword evidence="2" id="KW-1185">Reference proteome</keyword>
<comment type="caution">
    <text evidence="1">The sequence shown here is derived from an EMBL/GenBank/DDBJ whole genome shotgun (WGS) entry which is preliminary data.</text>
</comment>
<dbReference type="EMBL" id="JAVDQN010000002">
    <property type="protein sequence ID" value="MDR6376227.1"/>
    <property type="molecule type" value="Genomic_DNA"/>
</dbReference>
<evidence type="ECO:0000313" key="2">
    <source>
        <dbReference type="Proteomes" id="UP001185254"/>
    </source>
</evidence>
<organism evidence="1 2">
    <name type="scientific">Paraburkholderia caledonica</name>
    <dbReference type="NCBI Taxonomy" id="134536"/>
    <lineage>
        <taxon>Bacteria</taxon>
        <taxon>Pseudomonadati</taxon>
        <taxon>Pseudomonadota</taxon>
        <taxon>Betaproteobacteria</taxon>
        <taxon>Burkholderiales</taxon>
        <taxon>Burkholderiaceae</taxon>
        <taxon>Paraburkholderia</taxon>
    </lineage>
</organism>
<name>A0ABU1KZ98_9BURK</name>
<gene>
    <name evidence="1" type="ORF">J2776_002927</name>
</gene>
<dbReference type="Proteomes" id="UP001185254">
    <property type="component" value="Unassembled WGS sequence"/>
</dbReference>
<protein>
    <submittedName>
        <fullName evidence="1">Uncharacterized protein</fullName>
    </submittedName>
</protein>
<accession>A0ABU1KZ98</accession>
<evidence type="ECO:0000313" key="1">
    <source>
        <dbReference type="EMBL" id="MDR6376227.1"/>
    </source>
</evidence>
<sequence length="30" mass="3389">MVLRVRDPFTILVACKHLLEIFVIGASFSL</sequence>
<proteinExistence type="predicted"/>
<reference evidence="1 2" key="1">
    <citation type="submission" date="2023-07" db="EMBL/GenBank/DDBJ databases">
        <title>Sorghum-associated microbial communities from plants grown in Nebraska, USA.</title>
        <authorList>
            <person name="Schachtman D."/>
        </authorList>
    </citation>
    <scope>NUCLEOTIDE SEQUENCE [LARGE SCALE GENOMIC DNA]</scope>
    <source>
        <strain evidence="1 2">DS1039</strain>
    </source>
</reference>